<dbReference type="AlphaFoldDB" id="D3B8R1"/>
<organism evidence="8 9">
    <name type="scientific">Heterostelium pallidum (strain ATCC 26659 / Pp 5 / PN500)</name>
    <name type="common">Cellular slime mold</name>
    <name type="synonym">Polysphondylium pallidum</name>
    <dbReference type="NCBI Taxonomy" id="670386"/>
    <lineage>
        <taxon>Eukaryota</taxon>
        <taxon>Amoebozoa</taxon>
        <taxon>Evosea</taxon>
        <taxon>Eumycetozoa</taxon>
        <taxon>Dictyostelia</taxon>
        <taxon>Acytosteliales</taxon>
        <taxon>Acytosteliaceae</taxon>
        <taxon>Heterostelium</taxon>
    </lineage>
</organism>
<protein>
    <submittedName>
        <fullName evidence="8">Uncharacterized protein</fullName>
    </submittedName>
</protein>
<reference evidence="8 9" key="1">
    <citation type="journal article" date="2011" name="Genome Res.">
        <title>Phylogeny-wide analysis of social amoeba genomes highlights ancient origins for complex intercellular communication.</title>
        <authorList>
            <person name="Heidel A.J."/>
            <person name="Lawal H.M."/>
            <person name="Felder M."/>
            <person name="Schilde C."/>
            <person name="Helps N.R."/>
            <person name="Tunggal B."/>
            <person name="Rivero F."/>
            <person name="John U."/>
            <person name="Schleicher M."/>
            <person name="Eichinger L."/>
            <person name="Platzer M."/>
            <person name="Noegel A.A."/>
            <person name="Schaap P."/>
            <person name="Gloeckner G."/>
        </authorList>
    </citation>
    <scope>NUCLEOTIDE SEQUENCE [LARGE SCALE GENOMIC DNA]</scope>
    <source>
        <strain evidence="9">ATCC 26659 / Pp 5 / PN500</strain>
    </source>
</reference>
<dbReference type="OMA" id="TSIFRNT"/>
<keyword evidence="1" id="KW-0547">Nucleotide-binding</keyword>
<sequence>MNSITTTEVDDEDLFKINDDNDNDNDNNDNTDTDLKKRKRDVEDVATTTTNTSTTTTTTSSTASATSTTKDLNEKDIKMNFGKGWKSLTLSVLSNNTSSEAQRQQQQQKQQQQQNQLPVVMGGVFNKKKQEYFDKFNTLLMKEMTADKTQIERRLMKCGINYLVANGLAVSNLTAHLDGRLFDEIIVRFNSKNILNTSFDGDTATTTTTTTSKSTKNGETATSTTSTSTPLLKINIGDPVIISRHNPLYDDVVFEGILLEVSGSAIKVSIKLPPQQQQLQQQKDNTSIFRNTKPWRLDYGKTIEQACSQYINVFKPNSDSDADVSIPPDFNEWRMNSSQRNAILSSVKRRVSLIQGPPGTGKSATAINLVRLLCHIKEKLSANDPGGVAASQKILVTSYTNTGVDNLLDGLLKYNVKVLRLGHTSSVRPDLLNATLDHHLSEAIKQYEKSPNYNPANIANIERDTKSKLLSQVNVICTTCIASGHPILTNERFSIVIVDEASQATEPAILVPLLKQSEQLFLFGDQNQLSPTIFTKEAEDGGLSIGLFQRLANDITPFLLEEQYRMHSKLLEFPNKYIYDGKLKTGIDDKDRQIPRGFDWPREQCPIAFVNVVGKEDINNYSYMNMPEAKEIVRILKAMVKENQDLTTDSFGIITPYSSQAKLICNLLRPDFRKLPTVATVDSFQGREKEIILVSTVRSNLGGRVGFLNDWRRLNVSLTRAKRGMIIVGNKQTLESCPCEKWNQYIQWCTDESLIVLPQTQPIVNIESSNKKKKTKDNNIEKPTKTEKNKNNKNKKSKS</sequence>
<feature type="compositionally biased region" description="Acidic residues" evidence="5">
    <location>
        <begin position="20"/>
        <end position="32"/>
    </location>
</feature>
<dbReference type="GO" id="GO:0016787">
    <property type="term" value="F:hydrolase activity"/>
    <property type="evidence" value="ECO:0007669"/>
    <property type="project" value="UniProtKB-KW"/>
</dbReference>
<feature type="region of interest" description="Disordered" evidence="5">
    <location>
        <begin position="1"/>
        <end position="69"/>
    </location>
</feature>
<dbReference type="InterPro" id="IPR047187">
    <property type="entry name" value="SF1_C_Upf1"/>
</dbReference>
<evidence type="ECO:0000256" key="4">
    <source>
        <dbReference type="ARBA" id="ARBA00022840"/>
    </source>
</evidence>
<dbReference type="GO" id="GO:0005524">
    <property type="term" value="F:ATP binding"/>
    <property type="evidence" value="ECO:0007669"/>
    <property type="project" value="UniProtKB-KW"/>
</dbReference>
<feature type="region of interest" description="Disordered" evidence="5">
    <location>
        <begin position="198"/>
        <end position="227"/>
    </location>
</feature>
<evidence type="ECO:0000256" key="3">
    <source>
        <dbReference type="ARBA" id="ARBA00022806"/>
    </source>
</evidence>
<feature type="domain" description="DNA2/NAM7 helicase-like C-terminal" evidence="7">
    <location>
        <begin position="545"/>
        <end position="731"/>
    </location>
</feature>
<dbReference type="InterPro" id="IPR041679">
    <property type="entry name" value="DNA2/NAM7-like_C"/>
</dbReference>
<keyword evidence="9" id="KW-1185">Reference proteome</keyword>
<dbReference type="Pfam" id="PF13087">
    <property type="entry name" value="AAA_12"/>
    <property type="match status" value="1"/>
</dbReference>
<dbReference type="RefSeq" id="XP_020434546.1">
    <property type="nucleotide sequence ID" value="XM_020575751.1"/>
</dbReference>
<evidence type="ECO:0000259" key="6">
    <source>
        <dbReference type="Pfam" id="PF13086"/>
    </source>
</evidence>
<evidence type="ECO:0000313" key="9">
    <source>
        <dbReference type="Proteomes" id="UP000001396"/>
    </source>
</evidence>
<dbReference type="InParanoid" id="D3B8R1"/>
<feature type="compositionally biased region" description="Low complexity" evidence="5">
    <location>
        <begin position="46"/>
        <end position="69"/>
    </location>
</feature>
<gene>
    <name evidence="8" type="ORF">PPL_04854</name>
</gene>
<comment type="caution">
    <text evidence="8">The sequence shown here is derived from an EMBL/GenBank/DDBJ whole genome shotgun (WGS) entry which is preliminary data.</text>
</comment>
<feature type="compositionally biased region" description="Low complexity" evidence="5">
    <location>
        <begin position="203"/>
        <end position="227"/>
    </location>
</feature>
<feature type="region of interest" description="Disordered" evidence="5">
    <location>
        <begin position="767"/>
        <end position="799"/>
    </location>
</feature>
<keyword evidence="2" id="KW-0378">Hydrolase</keyword>
<feature type="compositionally biased region" description="Basic and acidic residues" evidence="5">
    <location>
        <begin position="776"/>
        <end position="790"/>
    </location>
</feature>
<dbReference type="PANTHER" id="PTHR10887:SF495">
    <property type="entry name" value="HELICASE SENATAXIN ISOFORM X1-RELATED"/>
    <property type="match status" value="1"/>
</dbReference>
<dbReference type="SUPFAM" id="SSF52540">
    <property type="entry name" value="P-loop containing nucleoside triphosphate hydrolases"/>
    <property type="match status" value="1"/>
</dbReference>
<feature type="domain" description="DNA2/NAM7 helicase helicase" evidence="6">
    <location>
        <begin position="457"/>
        <end position="536"/>
    </location>
</feature>
<evidence type="ECO:0000313" key="8">
    <source>
        <dbReference type="EMBL" id="EFA82429.1"/>
    </source>
</evidence>
<evidence type="ECO:0000256" key="2">
    <source>
        <dbReference type="ARBA" id="ARBA00022801"/>
    </source>
</evidence>
<evidence type="ECO:0000256" key="5">
    <source>
        <dbReference type="SAM" id="MobiDB-lite"/>
    </source>
</evidence>
<dbReference type="InterPro" id="IPR045055">
    <property type="entry name" value="DNA2/NAM7-like"/>
</dbReference>
<dbReference type="EMBL" id="ADBJ01000020">
    <property type="protein sequence ID" value="EFA82429.1"/>
    <property type="molecule type" value="Genomic_DNA"/>
</dbReference>
<dbReference type="GO" id="GO:0004386">
    <property type="term" value="F:helicase activity"/>
    <property type="evidence" value="ECO:0007669"/>
    <property type="project" value="UniProtKB-KW"/>
</dbReference>
<name>D3B8R1_HETP5</name>
<keyword evidence="3" id="KW-0347">Helicase</keyword>
<accession>D3B8R1</accession>
<dbReference type="CDD" id="cd18808">
    <property type="entry name" value="SF1_C_Upf1"/>
    <property type="match status" value="1"/>
</dbReference>
<dbReference type="PANTHER" id="PTHR10887">
    <property type="entry name" value="DNA2/NAM7 HELICASE FAMILY"/>
    <property type="match status" value="1"/>
</dbReference>
<dbReference type="InterPro" id="IPR041677">
    <property type="entry name" value="DNA2/NAM7_AAA_11"/>
</dbReference>
<dbReference type="Pfam" id="PF13086">
    <property type="entry name" value="AAA_11"/>
    <property type="match status" value="2"/>
</dbReference>
<dbReference type="FunFam" id="3.40.50.300:FF:000326">
    <property type="entry name" value="P-loop containing nucleoside triphosphate hydrolase"/>
    <property type="match status" value="1"/>
</dbReference>
<proteinExistence type="predicted"/>
<keyword evidence="4" id="KW-0067">ATP-binding</keyword>
<evidence type="ECO:0000256" key="1">
    <source>
        <dbReference type="ARBA" id="ARBA00022741"/>
    </source>
</evidence>
<dbReference type="STRING" id="670386.D3B8R1"/>
<dbReference type="Proteomes" id="UP000001396">
    <property type="component" value="Unassembled WGS sequence"/>
</dbReference>
<feature type="domain" description="DNA2/NAM7 helicase helicase" evidence="6">
    <location>
        <begin position="335"/>
        <end position="448"/>
    </location>
</feature>
<dbReference type="Gene3D" id="3.40.50.300">
    <property type="entry name" value="P-loop containing nucleotide triphosphate hydrolases"/>
    <property type="match status" value="2"/>
</dbReference>
<dbReference type="GeneID" id="31360341"/>
<evidence type="ECO:0000259" key="7">
    <source>
        <dbReference type="Pfam" id="PF13087"/>
    </source>
</evidence>
<feature type="region of interest" description="Disordered" evidence="5">
    <location>
        <begin position="96"/>
        <end position="115"/>
    </location>
</feature>
<dbReference type="InterPro" id="IPR027417">
    <property type="entry name" value="P-loop_NTPase"/>
</dbReference>
<dbReference type="GO" id="GO:0005694">
    <property type="term" value="C:chromosome"/>
    <property type="evidence" value="ECO:0007669"/>
    <property type="project" value="UniProtKB-ARBA"/>
</dbReference>